<dbReference type="InterPro" id="IPR037185">
    <property type="entry name" value="EmrE-like"/>
</dbReference>
<dbReference type="GO" id="GO:0005789">
    <property type="term" value="C:endoplasmic reticulum membrane"/>
    <property type="evidence" value="ECO:0007669"/>
    <property type="project" value="UniProtKB-SubCell"/>
</dbReference>
<evidence type="ECO:0000256" key="8">
    <source>
        <dbReference type="SAM" id="Phobius"/>
    </source>
</evidence>
<dbReference type="EMBL" id="JADBJN010000001">
    <property type="protein sequence ID" value="KAG5681025.1"/>
    <property type="molecule type" value="Genomic_DNA"/>
</dbReference>
<evidence type="ECO:0000256" key="7">
    <source>
        <dbReference type="ARBA" id="ARBA00023136"/>
    </source>
</evidence>
<feature type="transmembrane region" description="Helical" evidence="8">
    <location>
        <begin position="6"/>
        <end position="24"/>
    </location>
</feature>
<evidence type="ECO:0000313" key="9">
    <source>
        <dbReference type="EMBL" id="KAG5681025.1"/>
    </source>
</evidence>
<evidence type="ECO:0000256" key="6">
    <source>
        <dbReference type="ARBA" id="ARBA00022989"/>
    </source>
</evidence>
<feature type="transmembrane region" description="Helical" evidence="8">
    <location>
        <begin position="240"/>
        <end position="258"/>
    </location>
</feature>
<protein>
    <submittedName>
        <fullName evidence="9">Uncharacterized protein</fullName>
    </submittedName>
</protein>
<dbReference type="Pfam" id="PF08449">
    <property type="entry name" value="UAA"/>
    <property type="match status" value="1"/>
</dbReference>
<dbReference type="AlphaFoldDB" id="A0A9J6CFQ7"/>
<reference evidence="9" key="1">
    <citation type="submission" date="2021-03" db="EMBL/GenBank/DDBJ databases">
        <title>Chromosome level genome of the anhydrobiotic midge Polypedilum vanderplanki.</title>
        <authorList>
            <person name="Yoshida Y."/>
            <person name="Kikawada T."/>
            <person name="Gusev O."/>
        </authorList>
    </citation>
    <scope>NUCLEOTIDE SEQUENCE</scope>
    <source>
        <strain evidence="9">NIAS01</strain>
        <tissue evidence="9">Whole body or cell culture</tissue>
    </source>
</reference>
<comment type="subcellular location">
    <subcellularLocation>
        <location evidence="1">Endoplasmic reticulum membrane</location>
        <topology evidence="1">Multi-pass membrane protein</topology>
    </subcellularLocation>
</comment>
<accession>A0A9J6CFQ7</accession>
<dbReference type="OrthoDB" id="78344at2759"/>
<organism evidence="9 10">
    <name type="scientific">Polypedilum vanderplanki</name>
    <name type="common">Sleeping chironomid midge</name>
    <dbReference type="NCBI Taxonomy" id="319348"/>
    <lineage>
        <taxon>Eukaryota</taxon>
        <taxon>Metazoa</taxon>
        <taxon>Ecdysozoa</taxon>
        <taxon>Arthropoda</taxon>
        <taxon>Hexapoda</taxon>
        <taxon>Insecta</taxon>
        <taxon>Pterygota</taxon>
        <taxon>Neoptera</taxon>
        <taxon>Endopterygota</taxon>
        <taxon>Diptera</taxon>
        <taxon>Nematocera</taxon>
        <taxon>Chironomoidea</taxon>
        <taxon>Chironomidae</taxon>
        <taxon>Chironominae</taxon>
        <taxon>Polypedilum</taxon>
        <taxon>Polypedilum</taxon>
    </lineage>
</organism>
<dbReference type="GO" id="GO:0000139">
    <property type="term" value="C:Golgi membrane"/>
    <property type="evidence" value="ECO:0007669"/>
    <property type="project" value="TreeGrafter"/>
</dbReference>
<feature type="transmembrane region" description="Helical" evidence="8">
    <location>
        <begin position="45"/>
        <end position="63"/>
    </location>
</feature>
<comment type="similarity">
    <text evidence="2">Belongs to the nucleotide-sugar transporter family. SLC35B subfamily.</text>
</comment>
<evidence type="ECO:0000256" key="5">
    <source>
        <dbReference type="ARBA" id="ARBA00022824"/>
    </source>
</evidence>
<proteinExistence type="inferred from homology"/>
<keyword evidence="5" id="KW-0256">Endoplasmic reticulum</keyword>
<sequence length="319" mass="36429">MQSRLIISVVGILVCHSYFGIFQEKITRGRYGEQMNEDDNVGERFTCILTLVAVECIFNWILANLLIITQPNHKFDNETPHGMYALCAISNLISMVCSNMSLRWVSYPFQVVTKSAKPIPIMLLGVLIGRKSYPLRKYFYTLMIVIGVAMFMYKSEKARGIDTTSTYFGQFLIFFSLFMNGITGVIQDKIRIYGQPSAPYMMMSINKWSSIFLTALVFVTGEWRDFITFTTSHPEIFKDLILLASLNAFGQFFIFMMISSFGSFSCSIVTTVRKFFAVLFSLMVYDNSLSRQQWCGTILVFTGLFVDILFKQGKNIKGL</sequence>
<feature type="transmembrane region" description="Helical" evidence="8">
    <location>
        <begin position="167"/>
        <end position="186"/>
    </location>
</feature>
<dbReference type="PANTHER" id="PTHR10778">
    <property type="entry name" value="SOLUTE CARRIER FAMILY 35 MEMBER B"/>
    <property type="match status" value="1"/>
</dbReference>
<feature type="transmembrane region" description="Helical" evidence="8">
    <location>
        <begin position="83"/>
        <end position="105"/>
    </location>
</feature>
<feature type="transmembrane region" description="Helical" evidence="8">
    <location>
        <begin position="198"/>
        <end position="220"/>
    </location>
</feature>
<evidence type="ECO:0000256" key="1">
    <source>
        <dbReference type="ARBA" id="ARBA00004477"/>
    </source>
</evidence>
<comment type="caution">
    <text evidence="9">The sequence shown here is derived from an EMBL/GenBank/DDBJ whole genome shotgun (WGS) entry which is preliminary data.</text>
</comment>
<dbReference type="GO" id="GO:0005460">
    <property type="term" value="F:UDP-glucose transmembrane transporter activity"/>
    <property type="evidence" value="ECO:0007669"/>
    <property type="project" value="TreeGrafter"/>
</dbReference>
<keyword evidence="7 8" id="KW-0472">Membrane</keyword>
<keyword evidence="10" id="KW-1185">Reference proteome</keyword>
<dbReference type="InterPro" id="IPR013657">
    <property type="entry name" value="SCL35B1-4/HUT1"/>
</dbReference>
<name>A0A9J6CFQ7_POLVA</name>
<gene>
    <name evidence="9" type="ORF">PVAND_010491</name>
</gene>
<dbReference type="PANTHER" id="PTHR10778:SF10">
    <property type="entry name" value="SOLUTE CARRIER FAMILY 35 MEMBER B1"/>
    <property type="match status" value="1"/>
</dbReference>
<evidence type="ECO:0000256" key="2">
    <source>
        <dbReference type="ARBA" id="ARBA00010694"/>
    </source>
</evidence>
<feature type="transmembrane region" description="Helical" evidence="8">
    <location>
        <begin position="138"/>
        <end position="155"/>
    </location>
</feature>
<dbReference type="SUPFAM" id="SSF103481">
    <property type="entry name" value="Multidrug resistance efflux transporter EmrE"/>
    <property type="match status" value="2"/>
</dbReference>
<evidence type="ECO:0000256" key="3">
    <source>
        <dbReference type="ARBA" id="ARBA00022448"/>
    </source>
</evidence>
<evidence type="ECO:0000313" key="10">
    <source>
        <dbReference type="Proteomes" id="UP001107558"/>
    </source>
</evidence>
<keyword evidence="3" id="KW-0813">Transport</keyword>
<keyword evidence="6 8" id="KW-1133">Transmembrane helix</keyword>
<evidence type="ECO:0000256" key="4">
    <source>
        <dbReference type="ARBA" id="ARBA00022692"/>
    </source>
</evidence>
<keyword evidence="4 8" id="KW-0812">Transmembrane</keyword>
<dbReference type="Proteomes" id="UP001107558">
    <property type="component" value="Chromosome 1"/>
</dbReference>
<dbReference type="GO" id="GO:0005459">
    <property type="term" value="F:UDP-galactose transmembrane transporter activity"/>
    <property type="evidence" value="ECO:0007669"/>
    <property type="project" value="TreeGrafter"/>
</dbReference>